<dbReference type="PATRIC" id="fig|537010.4.peg.3634"/>
<evidence type="ECO:0000313" key="1">
    <source>
        <dbReference type="EMBL" id="EHL05431.1"/>
    </source>
</evidence>
<dbReference type="Proteomes" id="UP000004416">
    <property type="component" value="Unassembled WGS sequence"/>
</dbReference>
<dbReference type="HOGENOM" id="CLU_3167222_0_0_9"/>
<dbReference type="AlphaFoldDB" id="G9XSD5"/>
<organism evidence="1 2">
    <name type="scientific">Desulfitobacterium hafniense DP7</name>
    <dbReference type="NCBI Taxonomy" id="537010"/>
    <lineage>
        <taxon>Bacteria</taxon>
        <taxon>Bacillati</taxon>
        <taxon>Bacillota</taxon>
        <taxon>Clostridia</taxon>
        <taxon>Eubacteriales</taxon>
        <taxon>Desulfitobacteriaceae</taxon>
        <taxon>Desulfitobacterium</taxon>
    </lineage>
</organism>
<gene>
    <name evidence="1" type="ORF">HMPREF0322_03884</name>
</gene>
<protein>
    <recommendedName>
        <fullName evidence="3">Cyclic lactone autoinducer peptide</fullName>
    </recommendedName>
</protein>
<dbReference type="RefSeq" id="WP_005814826.1">
    <property type="nucleotide sequence ID" value="NZ_JH414483.1"/>
</dbReference>
<reference evidence="1 2" key="1">
    <citation type="submission" date="2011-08" db="EMBL/GenBank/DDBJ databases">
        <authorList>
            <person name="Weinstock G."/>
            <person name="Sodergren E."/>
            <person name="Clifton S."/>
            <person name="Fulton L."/>
            <person name="Fulton B."/>
            <person name="Courtney L."/>
            <person name="Fronick C."/>
            <person name="Harrison M."/>
            <person name="Strong C."/>
            <person name="Farmer C."/>
            <person name="Delahaunty K."/>
            <person name="Markovic C."/>
            <person name="Hall O."/>
            <person name="Minx P."/>
            <person name="Tomlinson C."/>
            <person name="Mitreva M."/>
            <person name="Hou S."/>
            <person name="Chen J."/>
            <person name="Wollam A."/>
            <person name="Pepin K.H."/>
            <person name="Johnson M."/>
            <person name="Bhonagiri V."/>
            <person name="Zhang X."/>
            <person name="Suruliraj S."/>
            <person name="Warren W."/>
            <person name="Chinwalla A."/>
            <person name="Mardis E.R."/>
            <person name="Wilson R.K."/>
        </authorList>
    </citation>
    <scope>NUCLEOTIDE SEQUENCE [LARGE SCALE GENOMIC DNA]</scope>
    <source>
        <strain evidence="1 2">DP7</strain>
    </source>
</reference>
<dbReference type="InterPro" id="IPR009229">
    <property type="entry name" value="AgrD"/>
</dbReference>
<comment type="caution">
    <text evidence="1">The sequence shown here is derived from an EMBL/GenBank/DDBJ whole genome shotgun (WGS) entry which is preliminary data.</text>
</comment>
<proteinExistence type="predicted"/>
<sequence length="47" mass="5102">MKSGKGLFVSLLSFLGAFALVTPACLGWFYEPKKPEALEQGIDKSII</sequence>
<evidence type="ECO:0008006" key="3">
    <source>
        <dbReference type="Google" id="ProtNLM"/>
    </source>
</evidence>
<name>G9XSD5_DESHA</name>
<accession>G9XSD5</accession>
<evidence type="ECO:0000313" key="2">
    <source>
        <dbReference type="Proteomes" id="UP000004416"/>
    </source>
</evidence>
<dbReference type="EMBL" id="AFZX01000100">
    <property type="protein sequence ID" value="EHL05431.1"/>
    <property type="molecule type" value="Genomic_DNA"/>
</dbReference>
<dbReference type="NCBIfam" id="TIGR04223">
    <property type="entry name" value="quorum_AgrD"/>
    <property type="match status" value="1"/>
</dbReference>